<dbReference type="Pfam" id="PF18294">
    <property type="entry name" value="Pept_S41_N"/>
    <property type="match status" value="1"/>
</dbReference>
<dbReference type="Gene3D" id="3.90.226.10">
    <property type="entry name" value="2-enoyl-CoA Hydratase, Chain A, domain 1"/>
    <property type="match status" value="1"/>
</dbReference>
<dbReference type="Gene3D" id="2.30.42.10">
    <property type="match status" value="1"/>
</dbReference>
<gene>
    <name evidence="3" type="ORF">BHV76_07425</name>
</gene>
<accession>A0A854C0E3</accession>
<dbReference type="Gene3D" id="3.30.750.170">
    <property type="match status" value="1"/>
</dbReference>
<dbReference type="InterPro" id="IPR036034">
    <property type="entry name" value="PDZ_sf"/>
</dbReference>
<evidence type="ECO:0000313" key="4">
    <source>
        <dbReference type="Proteomes" id="UP000186685"/>
    </source>
</evidence>
<evidence type="ECO:0000259" key="2">
    <source>
        <dbReference type="PROSITE" id="PS50106"/>
    </source>
</evidence>
<protein>
    <submittedName>
        <fullName evidence="3">Peptidase S41</fullName>
    </submittedName>
</protein>
<name>A0A854C0E3_9BACT</name>
<dbReference type="GO" id="GO:0007165">
    <property type="term" value="P:signal transduction"/>
    <property type="evidence" value="ECO:0007669"/>
    <property type="project" value="TreeGrafter"/>
</dbReference>
<dbReference type="GO" id="GO:0004175">
    <property type="term" value="F:endopeptidase activity"/>
    <property type="evidence" value="ECO:0007669"/>
    <property type="project" value="TreeGrafter"/>
</dbReference>
<dbReference type="PROSITE" id="PS51257">
    <property type="entry name" value="PROKAR_LIPOPROTEIN"/>
    <property type="match status" value="1"/>
</dbReference>
<dbReference type="Pfam" id="PF03572">
    <property type="entry name" value="Peptidase_S41"/>
    <property type="match status" value="1"/>
</dbReference>
<evidence type="ECO:0000313" key="3">
    <source>
        <dbReference type="EMBL" id="OKZ10283.1"/>
    </source>
</evidence>
<dbReference type="SMART" id="SM00245">
    <property type="entry name" value="TSPc"/>
    <property type="match status" value="1"/>
</dbReference>
<sequence length="471" mass="53064">MKKHISHLIYGWLALMGLLSSCGEDRSGEYYALIATKTWIYEVMQENYLFYEDIPAEEKLDFFKKPAEFLTSAASSKDQKNGYVFSHVDSVFTTSRATSTYPCFGFEAALVRTEGGTNALRVLYTQPNSPAEEAGLKRGDWIIAVDNQKVSTSDYSTYITRPTKAYSFTLGKYNPYPEEVDDPEFNYVEFDTLGVVPMPEPRYVEEQDVLKYGIISSGSRKAFYLLYNEFGESTDALKEVFSQLNGQQFDDIILDLRYNPGGYVNTSQQLCSALAPATAMGQPFLHMTYNDKINKTETLNFESSPLTGGASLSYQNLYVLTSGNTASASEIVINCLKPYMEGRLYQVGAATFGKNVAQQLFTNAEAPNIELWLTTTYLSNSQGYYDYFKEGLLPDFEIEENYGAELGDFGSAEDQLMQPVRYRMENGSFPVVTNPDESEDATTLSRSRTSKHVQLLVDPIARKPHYNRIKR</sequence>
<feature type="region of interest" description="Disordered" evidence="1">
    <location>
        <begin position="428"/>
        <end position="450"/>
    </location>
</feature>
<dbReference type="SUPFAM" id="SSF52096">
    <property type="entry name" value="ClpP/crotonase"/>
    <property type="match status" value="1"/>
</dbReference>
<proteinExistence type="predicted"/>
<dbReference type="GO" id="GO:0008236">
    <property type="term" value="F:serine-type peptidase activity"/>
    <property type="evidence" value="ECO:0007669"/>
    <property type="project" value="InterPro"/>
</dbReference>
<dbReference type="InterPro" id="IPR029045">
    <property type="entry name" value="ClpP/crotonase-like_dom_sf"/>
</dbReference>
<dbReference type="PANTHER" id="PTHR32060:SF30">
    <property type="entry name" value="CARBOXY-TERMINAL PROCESSING PROTEASE CTPA"/>
    <property type="match status" value="1"/>
</dbReference>
<feature type="domain" description="PDZ" evidence="2">
    <location>
        <begin position="91"/>
        <end position="174"/>
    </location>
</feature>
<evidence type="ECO:0000256" key="1">
    <source>
        <dbReference type="SAM" id="MobiDB-lite"/>
    </source>
</evidence>
<dbReference type="InterPro" id="IPR041613">
    <property type="entry name" value="Pept_S41_N"/>
</dbReference>
<dbReference type="GO" id="GO:0006508">
    <property type="term" value="P:proteolysis"/>
    <property type="evidence" value="ECO:0007669"/>
    <property type="project" value="InterPro"/>
</dbReference>
<dbReference type="CDD" id="cd07561">
    <property type="entry name" value="Peptidase_S41_CPP_like"/>
    <property type="match status" value="1"/>
</dbReference>
<dbReference type="Pfam" id="PF17820">
    <property type="entry name" value="PDZ_6"/>
    <property type="match status" value="1"/>
</dbReference>
<dbReference type="Proteomes" id="UP000186685">
    <property type="component" value="Unassembled WGS sequence"/>
</dbReference>
<dbReference type="PROSITE" id="PS50106">
    <property type="entry name" value="PDZ"/>
    <property type="match status" value="1"/>
</dbReference>
<dbReference type="InterPro" id="IPR041489">
    <property type="entry name" value="PDZ_6"/>
</dbReference>
<dbReference type="AlphaFoldDB" id="A0A854C0E3"/>
<organism evidence="3 4">
    <name type="scientific">Phocaeicola plebeius</name>
    <dbReference type="NCBI Taxonomy" id="310297"/>
    <lineage>
        <taxon>Bacteria</taxon>
        <taxon>Pseudomonadati</taxon>
        <taxon>Bacteroidota</taxon>
        <taxon>Bacteroidia</taxon>
        <taxon>Bacteroidales</taxon>
        <taxon>Bacteroidaceae</taxon>
        <taxon>Phocaeicola</taxon>
    </lineage>
</organism>
<dbReference type="EMBL" id="MNQR01000020">
    <property type="protein sequence ID" value="OKZ10283.1"/>
    <property type="molecule type" value="Genomic_DNA"/>
</dbReference>
<dbReference type="GO" id="GO:0030288">
    <property type="term" value="C:outer membrane-bounded periplasmic space"/>
    <property type="evidence" value="ECO:0007669"/>
    <property type="project" value="TreeGrafter"/>
</dbReference>
<reference evidence="3 4" key="1">
    <citation type="journal article" date="2016" name="Nat. Biotechnol.">
        <title>Measurement of bacterial replication rates in microbial communities.</title>
        <authorList>
            <person name="Brown C.T."/>
            <person name="Olm M.R."/>
            <person name="Thomas B.C."/>
            <person name="Banfield J.F."/>
        </authorList>
    </citation>
    <scope>NUCLEOTIDE SEQUENCE [LARGE SCALE GENOMIC DNA]</scope>
    <source>
        <strain evidence="3">45_130</strain>
    </source>
</reference>
<dbReference type="PANTHER" id="PTHR32060">
    <property type="entry name" value="TAIL-SPECIFIC PROTEASE"/>
    <property type="match status" value="1"/>
</dbReference>
<dbReference type="InterPro" id="IPR005151">
    <property type="entry name" value="Tail-specific_protease"/>
</dbReference>
<comment type="caution">
    <text evidence="3">The sequence shown here is derived from an EMBL/GenBank/DDBJ whole genome shotgun (WGS) entry which is preliminary data.</text>
</comment>
<dbReference type="InterPro" id="IPR001478">
    <property type="entry name" value="PDZ"/>
</dbReference>
<dbReference type="SUPFAM" id="SSF50156">
    <property type="entry name" value="PDZ domain-like"/>
    <property type="match status" value="1"/>
</dbReference>